<dbReference type="GO" id="GO:0046872">
    <property type="term" value="F:metal ion binding"/>
    <property type="evidence" value="ECO:0007669"/>
    <property type="project" value="UniProtKB-KW"/>
</dbReference>
<dbReference type="SUPFAM" id="SSF88723">
    <property type="entry name" value="PIN domain-like"/>
    <property type="match status" value="1"/>
</dbReference>
<evidence type="ECO:0000256" key="5">
    <source>
        <dbReference type="ARBA" id="ARBA00022842"/>
    </source>
</evidence>
<keyword evidence="1" id="KW-1277">Toxin-antitoxin system</keyword>
<name>A0A0F9QLJ4_9ZZZZ</name>
<evidence type="ECO:0000259" key="6">
    <source>
        <dbReference type="SMART" id="SM00670"/>
    </source>
</evidence>
<accession>A0A0F9QLJ4</accession>
<dbReference type="EMBL" id="LAZR01003862">
    <property type="protein sequence ID" value="KKN14001.1"/>
    <property type="molecule type" value="Genomic_DNA"/>
</dbReference>
<dbReference type="Gene3D" id="3.40.50.1010">
    <property type="entry name" value="5'-nuclease"/>
    <property type="match status" value="1"/>
</dbReference>
<feature type="domain" description="PIN" evidence="6">
    <location>
        <begin position="6"/>
        <end position="123"/>
    </location>
</feature>
<dbReference type="CDD" id="cd18759">
    <property type="entry name" value="PIN_MtVapC3-like"/>
    <property type="match status" value="1"/>
</dbReference>
<dbReference type="InterPro" id="IPR002716">
    <property type="entry name" value="PIN_dom"/>
</dbReference>
<evidence type="ECO:0000256" key="2">
    <source>
        <dbReference type="ARBA" id="ARBA00022722"/>
    </source>
</evidence>
<gene>
    <name evidence="7" type="ORF">LCGC14_1000590</name>
</gene>
<evidence type="ECO:0000256" key="1">
    <source>
        <dbReference type="ARBA" id="ARBA00022649"/>
    </source>
</evidence>
<dbReference type="AlphaFoldDB" id="A0A0F9QLJ4"/>
<comment type="caution">
    <text evidence="7">The sequence shown here is derived from an EMBL/GenBank/DDBJ whole genome shotgun (WGS) entry which is preliminary data.</text>
</comment>
<dbReference type="GO" id="GO:0016787">
    <property type="term" value="F:hydrolase activity"/>
    <property type="evidence" value="ECO:0007669"/>
    <property type="project" value="UniProtKB-KW"/>
</dbReference>
<dbReference type="Pfam" id="PF01850">
    <property type="entry name" value="PIN"/>
    <property type="match status" value="1"/>
</dbReference>
<dbReference type="InterPro" id="IPR029060">
    <property type="entry name" value="PIN-like_dom_sf"/>
</dbReference>
<keyword evidence="3" id="KW-0479">Metal-binding</keyword>
<reference evidence="7" key="1">
    <citation type="journal article" date="2015" name="Nature">
        <title>Complex archaea that bridge the gap between prokaryotes and eukaryotes.</title>
        <authorList>
            <person name="Spang A."/>
            <person name="Saw J.H."/>
            <person name="Jorgensen S.L."/>
            <person name="Zaremba-Niedzwiedzka K."/>
            <person name="Martijn J."/>
            <person name="Lind A.E."/>
            <person name="van Eijk R."/>
            <person name="Schleper C."/>
            <person name="Guy L."/>
            <person name="Ettema T.J."/>
        </authorList>
    </citation>
    <scope>NUCLEOTIDE SEQUENCE</scope>
</reference>
<proteinExistence type="predicted"/>
<dbReference type="GO" id="GO:0004540">
    <property type="term" value="F:RNA nuclease activity"/>
    <property type="evidence" value="ECO:0007669"/>
    <property type="project" value="TreeGrafter"/>
</dbReference>
<dbReference type="InterPro" id="IPR051749">
    <property type="entry name" value="PINc/VapC_TA_RNase"/>
</dbReference>
<evidence type="ECO:0000313" key="7">
    <source>
        <dbReference type="EMBL" id="KKN14001.1"/>
    </source>
</evidence>
<organism evidence="7">
    <name type="scientific">marine sediment metagenome</name>
    <dbReference type="NCBI Taxonomy" id="412755"/>
    <lineage>
        <taxon>unclassified sequences</taxon>
        <taxon>metagenomes</taxon>
        <taxon>ecological metagenomes</taxon>
    </lineage>
</organism>
<keyword evidence="5" id="KW-0460">Magnesium</keyword>
<protein>
    <recommendedName>
        <fullName evidence="6">PIN domain-containing protein</fullName>
    </recommendedName>
</protein>
<dbReference type="SMART" id="SM00670">
    <property type="entry name" value="PINc"/>
    <property type="match status" value="1"/>
</dbReference>
<keyword evidence="4" id="KW-0378">Hydrolase</keyword>
<evidence type="ECO:0000256" key="3">
    <source>
        <dbReference type="ARBA" id="ARBA00022723"/>
    </source>
</evidence>
<keyword evidence="2" id="KW-0540">Nuclease</keyword>
<dbReference type="PANTHER" id="PTHR42740:SF1">
    <property type="entry name" value="RIBONUCLEASE VAPC3"/>
    <property type="match status" value="1"/>
</dbReference>
<sequence>MDAINEGQLIDTSVWIGYFRNKSSSVAQKVDRVLEEDEVYVPKIIIAELMQGSKSIKELSIIKDFFDAFHIIDQKDDSWVKAGSLSYKLKKKGKNINLFDCYIAVIAQEYDCIIFSLNRHFKEIQSIIDVSMI</sequence>
<evidence type="ECO:0000256" key="4">
    <source>
        <dbReference type="ARBA" id="ARBA00022801"/>
    </source>
</evidence>
<dbReference type="PANTHER" id="PTHR42740">
    <property type="entry name" value="RIBONUCLEASE VAPC3"/>
    <property type="match status" value="1"/>
</dbReference>